<name>A0A843VI40_COLES</name>
<gene>
    <name evidence="2" type="ORF">Taro_024652</name>
</gene>
<evidence type="ECO:0000256" key="1">
    <source>
        <dbReference type="SAM" id="MobiDB-lite"/>
    </source>
</evidence>
<evidence type="ECO:0000313" key="3">
    <source>
        <dbReference type="Proteomes" id="UP000652761"/>
    </source>
</evidence>
<dbReference type="AlphaFoldDB" id="A0A843VI40"/>
<proteinExistence type="predicted"/>
<comment type="caution">
    <text evidence="2">The sequence shown here is derived from an EMBL/GenBank/DDBJ whole genome shotgun (WGS) entry which is preliminary data.</text>
</comment>
<keyword evidence="3" id="KW-1185">Reference proteome</keyword>
<accession>A0A843VI40</accession>
<organism evidence="2 3">
    <name type="scientific">Colocasia esculenta</name>
    <name type="common">Wild taro</name>
    <name type="synonym">Arum esculentum</name>
    <dbReference type="NCBI Taxonomy" id="4460"/>
    <lineage>
        <taxon>Eukaryota</taxon>
        <taxon>Viridiplantae</taxon>
        <taxon>Streptophyta</taxon>
        <taxon>Embryophyta</taxon>
        <taxon>Tracheophyta</taxon>
        <taxon>Spermatophyta</taxon>
        <taxon>Magnoliopsida</taxon>
        <taxon>Liliopsida</taxon>
        <taxon>Araceae</taxon>
        <taxon>Aroideae</taxon>
        <taxon>Colocasieae</taxon>
        <taxon>Colocasia</taxon>
    </lineage>
</organism>
<reference evidence="2" key="1">
    <citation type="submission" date="2017-07" db="EMBL/GenBank/DDBJ databases">
        <title>Taro Niue Genome Assembly and Annotation.</title>
        <authorList>
            <person name="Atibalentja N."/>
            <person name="Keating K."/>
            <person name="Fields C.J."/>
        </authorList>
    </citation>
    <scope>NUCLEOTIDE SEQUENCE</scope>
    <source>
        <strain evidence="2">Niue_2</strain>
        <tissue evidence="2">Leaf</tissue>
    </source>
</reference>
<protein>
    <submittedName>
        <fullName evidence="2">Uncharacterized protein</fullName>
    </submittedName>
</protein>
<dbReference type="Proteomes" id="UP000652761">
    <property type="component" value="Unassembled WGS sequence"/>
</dbReference>
<evidence type="ECO:0000313" key="2">
    <source>
        <dbReference type="EMBL" id="MQL92033.1"/>
    </source>
</evidence>
<dbReference type="EMBL" id="NMUH01001403">
    <property type="protein sequence ID" value="MQL92033.1"/>
    <property type="molecule type" value="Genomic_DNA"/>
</dbReference>
<feature type="non-terminal residue" evidence="2">
    <location>
        <position position="81"/>
    </location>
</feature>
<sequence length="81" mass="8897">MEKPLSSTLGCGAATPFGEPKAPRVPNPPPISEGGEEEDRRSGTSGWVGDRRYPHLRLGVQKDRRWGYLRLEGVSEVPVEP</sequence>
<feature type="region of interest" description="Disordered" evidence="1">
    <location>
        <begin position="1"/>
        <end position="51"/>
    </location>
</feature>